<dbReference type="InterPro" id="IPR041575">
    <property type="entry name" value="Rubredoxin_C"/>
</dbReference>
<keyword evidence="3" id="KW-0274">FAD</keyword>
<dbReference type="EMBL" id="LS483487">
    <property type="protein sequence ID" value="SQI99501.1"/>
    <property type="molecule type" value="Genomic_DNA"/>
</dbReference>
<proteinExistence type="predicted"/>
<evidence type="ECO:0000259" key="4">
    <source>
        <dbReference type="Pfam" id="PF07992"/>
    </source>
</evidence>
<dbReference type="Proteomes" id="UP000249008">
    <property type="component" value="Chromosome 1"/>
</dbReference>
<dbReference type="EC" id="1.18.1.1" evidence="6"/>
<reference evidence="6 7" key="1">
    <citation type="submission" date="2018-06" db="EMBL/GenBank/DDBJ databases">
        <authorList>
            <consortium name="Pathogen Informatics"/>
            <person name="Doyle S."/>
        </authorList>
    </citation>
    <scope>NUCLEOTIDE SEQUENCE [LARGE SCALE GENOMIC DNA]</scope>
    <source>
        <strain evidence="6 7">NCTC12112</strain>
    </source>
</reference>
<comment type="cofactor">
    <cofactor evidence="1">
        <name>FAD</name>
        <dbReference type="ChEBI" id="CHEBI:57692"/>
    </cofactor>
</comment>
<organism evidence="6 7">
    <name type="scientific">Fusobacterium ulcerans</name>
    <dbReference type="NCBI Taxonomy" id="861"/>
    <lineage>
        <taxon>Bacteria</taxon>
        <taxon>Fusobacteriati</taxon>
        <taxon>Fusobacteriota</taxon>
        <taxon>Fusobacteriia</taxon>
        <taxon>Fusobacteriales</taxon>
        <taxon>Fusobacteriaceae</taxon>
        <taxon>Fusobacterium</taxon>
    </lineage>
</organism>
<dbReference type="GeneID" id="78454753"/>
<dbReference type="GO" id="GO:0015044">
    <property type="term" value="F:rubredoxin-NAD+ reductase activity"/>
    <property type="evidence" value="ECO:0007669"/>
    <property type="project" value="UniProtKB-EC"/>
</dbReference>
<evidence type="ECO:0000256" key="2">
    <source>
        <dbReference type="ARBA" id="ARBA00022630"/>
    </source>
</evidence>
<keyword evidence="6" id="KW-0560">Oxidoreductase</keyword>
<feature type="domain" description="FAD/NAD(P)-binding" evidence="4">
    <location>
        <begin position="2"/>
        <end position="290"/>
    </location>
</feature>
<dbReference type="Gene3D" id="3.30.390.30">
    <property type="match status" value="1"/>
</dbReference>
<evidence type="ECO:0000313" key="6">
    <source>
        <dbReference type="EMBL" id="SQI99501.1"/>
    </source>
</evidence>
<gene>
    <name evidence="6" type="primary">rubB</name>
    <name evidence="6" type="ORF">NCTC12112_00154</name>
</gene>
<dbReference type="InterPro" id="IPR023753">
    <property type="entry name" value="FAD/NAD-binding_dom"/>
</dbReference>
<dbReference type="RefSeq" id="WP_005978854.1">
    <property type="nucleotide sequence ID" value="NZ_CABKNW010000004.1"/>
</dbReference>
<dbReference type="KEGG" id="ful:C4N20_08025"/>
<dbReference type="InterPro" id="IPR050260">
    <property type="entry name" value="FAD-bd_OxRdtase"/>
</dbReference>
<dbReference type="InterPro" id="IPR016156">
    <property type="entry name" value="FAD/NAD-linked_Rdtase_dimer_sf"/>
</dbReference>
<protein>
    <submittedName>
        <fullName evidence="6">Rubredoxin-NAD(+) reductase</fullName>
        <ecNumber evidence="6">1.18.1.1</ecNumber>
    </submittedName>
</protein>
<evidence type="ECO:0000256" key="3">
    <source>
        <dbReference type="ARBA" id="ARBA00022827"/>
    </source>
</evidence>
<feature type="domain" description="NADH-rubredoxin oxidoreductase C-terminal" evidence="5">
    <location>
        <begin position="313"/>
        <end position="378"/>
    </location>
</feature>
<dbReference type="Pfam" id="PF07992">
    <property type="entry name" value="Pyr_redox_2"/>
    <property type="match status" value="1"/>
</dbReference>
<dbReference type="PANTHER" id="PTHR43429:SF3">
    <property type="entry name" value="NITRITE REDUCTASE [NAD(P)H]"/>
    <property type="match status" value="1"/>
</dbReference>
<accession>A0AAX2J7J5</accession>
<dbReference type="PANTHER" id="PTHR43429">
    <property type="entry name" value="PYRIDINE NUCLEOTIDE-DISULFIDE OXIDOREDUCTASE DOMAIN-CONTAINING"/>
    <property type="match status" value="1"/>
</dbReference>
<dbReference type="Gene3D" id="3.50.50.60">
    <property type="entry name" value="FAD/NAD(P)-binding domain"/>
    <property type="match status" value="2"/>
</dbReference>
<dbReference type="SUPFAM" id="SSF51905">
    <property type="entry name" value="FAD/NAD(P)-binding domain"/>
    <property type="match status" value="1"/>
</dbReference>
<keyword evidence="2" id="KW-0285">Flavoprotein</keyword>
<dbReference type="InterPro" id="IPR036188">
    <property type="entry name" value="FAD/NAD-bd_sf"/>
</dbReference>
<sequence length="407" mass="45149">MKFVVIGASAAGISAAGELRRLDKDSDIILISRDEAVYSRCILHHYMEGIRDLKQLSFIEEDFMEKNNIEWKKGISAVGIDTKEKTVLLSTGEKVFFDKLLIATGSKTFFPPVSNIDAGNIFGLHNFDDCLKIMATVKKAENIAIMGGGLIGVDAVTGLLDTKKNLSIIETKSHMLPLQLDEISSKNYEEAFSKNGVNQYYNLGIKAININEDKNIKSIILSDGRELPCDMLIVTAGVRANVDFLKDSDLVLDKFGLVTDEYGRTNIDNIFGAGDVTGRNPIWPVAVKEGIIAANNMVGIKKKLTDFFASKSTMNFLGIPTMSLGINETDDESYQTEIEIDKKGNYKKIIHKDGKIYGAILQGDLSYAGILTQLIANRIDISKVKKPIFKIDYSDFFNVKDNFEFTY</sequence>
<evidence type="ECO:0000256" key="1">
    <source>
        <dbReference type="ARBA" id="ARBA00001974"/>
    </source>
</evidence>
<evidence type="ECO:0000259" key="5">
    <source>
        <dbReference type="Pfam" id="PF18267"/>
    </source>
</evidence>
<dbReference type="AlphaFoldDB" id="A0AAX2J7J5"/>
<dbReference type="Pfam" id="PF18267">
    <property type="entry name" value="Rubredoxin_C"/>
    <property type="match status" value="1"/>
</dbReference>
<dbReference type="PRINTS" id="PR00469">
    <property type="entry name" value="PNDRDTASEII"/>
</dbReference>
<name>A0AAX2J7J5_9FUSO</name>
<evidence type="ECO:0000313" key="7">
    <source>
        <dbReference type="Proteomes" id="UP000249008"/>
    </source>
</evidence>
<dbReference type="PRINTS" id="PR00368">
    <property type="entry name" value="FADPNR"/>
</dbReference>